<sequence>LEDSPTLKWVGSDKKGITSCNGKPPSANITIVIVLSPVLPHLQTVL</sequence>
<dbReference type="AlphaFoldDB" id="A0A5J4SL60"/>
<dbReference type="Proteomes" id="UP000324800">
    <property type="component" value="Unassembled WGS sequence"/>
</dbReference>
<organism evidence="1 2">
    <name type="scientific">Streblomastix strix</name>
    <dbReference type="NCBI Taxonomy" id="222440"/>
    <lineage>
        <taxon>Eukaryota</taxon>
        <taxon>Metamonada</taxon>
        <taxon>Preaxostyla</taxon>
        <taxon>Oxymonadida</taxon>
        <taxon>Streblomastigidae</taxon>
        <taxon>Streblomastix</taxon>
    </lineage>
</organism>
<gene>
    <name evidence="1" type="ORF">EZS28_052123</name>
</gene>
<feature type="non-terminal residue" evidence="1">
    <location>
        <position position="1"/>
    </location>
</feature>
<accession>A0A5J4SL60</accession>
<evidence type="ECO:0000313" key="1">
    <source>
        <dbReference type="EMBL" id="KAA6345980.1"/>
    </source>
</evidence>
<proteinExistence type="predicted"/>
<reference evidence="1 2" key="1">
    <citation type="submission" date="2019-03" db="EMBL/GenBank/DDBJ databases">
        <title>Single cell metagenomics reveals metabolic interactions within the superorganism composed of flagellate Streblomastix strix and complex community of Bacteroidetes bacteria on its surface.</title>
        <authorList>
            <person name="Treitli S.C."/>
            <person name="Kolisko M."/>
            <person name="Husnik F."/>
            <person name="Keeling P."/>
            <person name="Hampl V."/>
        </authorList>
    </citation>
    <scope>NUCLEOTIDE SEQUENCE [LARGE SCALE GENOMIC DNA]</scope>
    <source>
        <strain evidence="1">ST1C</strain>
    </source>
</reference>
<protein>
    <submittedName>
        <fullName evidence="1">Uncharacterized protein</fullName>
    </submittedName>
</protein>
<name>A0A5J4SL60_9EUKA</name>
<comment type="caution">
    <text evidence="1">The sequence shown here is derived from an EMBL/GenBank/DDBJ whole genome shotgun (WGS) entry which is preliminary data.</text>
</comment>
<dbReference type="EMBL" id="SNRW01040179">
    <property type="protein sequence ID" value="KAA6345980.1"/>
    <property type="molecule type" value="Genomic_DNA"/>
</dbReference>
<evidence type="ECO:0000313" key="2">
    <source>
        <dbReference type="Proteomes" id="UP000324800"/>
    </source>
</evidence>